<evidence type="ECO:0000313" key="3">
    <source>
        <dbReference type="EMBL" id="RAH59253.1"/>
    </source>
</evidence>
<sequence length="86" mass="9826">MASNILLATLIATLLIHVLTKASTCMFQMITYRAHSFIHTASALFQHRLNYLHTPLSEDNIHPKKKKKKKKNNNPSPHTTKYILSV</sequence>
<gene>
    <name evidence="3" type="ORF">BO85DRAFT_266932</name>
</gene>
<feature type="signal peptide" evidence="2">
    <location>
        <begin position="1"/>
        <end position="22"/>
    </location>
</feature>
<evidence type="ECO:0000256" key="1">
    <source>
        <dbReference type="SAM" id="MobiDB-lite"/>
    </source>
</evidence>
<keyword evidence="4" id="KW-1185">Reference proteome</keyword>
<dbReference type="GeneID" id="37158462"/>
<dbReference type="Proteomes" id="UP000249526">
    <property type="component" value="Unassembled WGS sequence"/>
</dbReference>
<protein>
    <recommendedName>
        <fullName evidence="5">Secreted protein</fullName>
    </recommendedName>
</protein>
<evidence type="ECO:0000256" key="2">
    <source>
        <dbReference type="SAM" id="SignalP"/>
    </source>
</evidence>
<feature type="compositionally biased region" description="Basic residues" evidence="1">
    <location>
        <begin position="63"/>
        <end position="72"/>
    </location>
</feature>
<accession>A0A8G1R4R6</accession>
<reference evidence="3 4" key="1">
    <citation type="submission" date="2018-02" db="EMBL/GenBank/DDBJ databases">
        <title>The genomes of Aspergillus section Nigri reveals drivers in fungal speciation.</title>
        <authorList>
            <consortium name="DOE Joint Genome Institute"/>
            <person name="Vesth T.C."/>
            <person name="Nybo J."/>
            <person name="Theobald S."/>
            <person name="Brandl J."/>
            <person name="Frisvad J.C."/>
            <person name="Nielsen K.F."/>
            <person name="Lyhne E.K."/>
            <person name="Kogle M.E."/>
            <person name="Kuo A."/>
            <person name="Riley R."/>
            <person name="Clum A."/>
            <person name="Nolan M."/>
            <person name="Lipzen A."/>
            <person name="Salamov A."/>
            <person name="Henrissat B."/>
            <person name="Wiebenga A."/>
            <person name="De vries R.P."/>
            <person name="Grigoriev I.V."/>
            <person name="Mortensen U.H."/>
            <person name="Andersen M.R."/>
            <person name="Baker S.E."/>
        </authorList>
    </citation>
    <scope>NUCLEOTIDE SEQUENCE [LARGE SCALE GENOMIC DNA]</scope>
    <source>
        <strain evidence="3 4">CBS 112811</strain>
    </source>
</reference>
<keyword evidence="2" id="KW-0732">Signal</keyword>
<dbReference type="EMBL" id="KZ825059">
    <property type="protein sequence ID" value="RAH59253.1"/>
    <property type="molecule type" value="Genomic_DNA"/>
</dbReference>
<proteinExistence type="predicted"/>
<organism evidence="3 4">
    <name type="scientific">Aspergillus piperis CBS 112811</name>
    <dbReference type="NCBI Taxonomy" id="1448313"/>
    <lineage>
        <taxon>Eukaryota</taxon>
        <taxon>Fungi</taxon>
        <taxon>Dikarya</taxon>
        <taxon>Ascomycota</taxon>
        <taxon>Pezizomycotina</taxon>
        <taxon>Eurotiomycetes</taxon>
        <taxon>Eurotiomycetidae</taxon>
        <taxon>Eurotiales</taxon>
        <taxon>Aspergillaceae</taxon>
        <taxon>Aspergillus</taxon>
        <taxon>Aspergillus subgen. Circumdati</taxon>
    </lineage>
</organism>
<dbReference type="RefSeq" id="XP_025517175.1">
    <property type="nucleotide sequence ID" value="XM_025655060.1"/>
</dbReference>
<evidence type="ECO:0000313" key="4">
    <source>
        <dbReference type="Proteomes" id="UP000249526"/>
    </source>
</evidence>
<feature type="chain" id="PRO_5034096076" description="Secreted protein" evidence="2">
    <location>
        <begin position="23"/>
        <end position="86"/>
    </location>
</feature>
<evidence type="ECO:0008006" key="5">
    <source>
        <dbReference type="Google" id="ProtNLM"/>
    </source>
</evidence>
<dbReference type="AlphaFoldDB" id="A0A8G1R4R6"/>
<feature type="region of interest" description="Disordered" evidence="1">
    <location>
        <begin position="56"/>
        <end position="86"/>
    </location>
</feature>
<name>A0A8G1R4R6_9EURO</name>